<protein>
    <submittedName>
        <fullName evidence="1">Uncharacterized protein</fullName>
    </submittedName>
</protein>
<dbReference type="EMBL" id="LK932994">
    <property type="protein sequence ID" value="CDT14468.1"/>
    <property type="molecule type" value="Genomic_DNA"/>
</dbReference>
<reference evidence="1" key="1">
    <citation type="submission" date="2014-07" db="EMBL/GenBank/DDBJ databases">
        <authorList>
            <person name="Monot Marc"/>
        </authorList>
    </citation>
    <scope>NUCLEOTIDE SEQUENCE</scope>
    <source>
        <strain evidence="2">7032989</strain>
    </source>
</reference>
<dbReference type="AlphaFoldDB" id="A0A069A4H1"/>
<proteinExistence type="predicted"/>
<dbReference type="EMBL" id="LK932505">
    <property type="protein sequence ID" value="CDS85819.1"/>
    <property type="molecule type" value="Genomic_DNA"/>
</dbReference>
<evidence type="ECO:0000313" key="1">
    <source>
        <dbReference type="EMBL" id="CDS85819.1"/>
    </source>
</evidence>
<name>A0A069A4H1_CLODI</name>
<organism evidence="1">
    <name type="scientific">Clostridioides difficile</name>
    <name type="common">Peptoclostridium difficile</name>
    <dbReference type="NCBI Taxonomy" id="1496"/>
    <lineage>
        <taxon>Bacteria</taxon>
        <taxon>Bacillati</taxon>
        <taxon>Bacillota</taxon>
        <taxon>Clostridia</taxon>
        <taxon>Peptostreptococcales</taxon>
        <taxon>Peptostreptococcaceae</taxon>
        <taxon>Clostridioides</taxon>
    </lineage>
</organism>
<accession>A0A069A4H1</accession>
<gene>
    <name evidence="2" type="ORF">BN1095_330158</name>
    <name evidence="1" type="ORF">BN1096_520497</name>
</gene>
<sequence>MALVSSTGISTNPILMGPCHTGVSLYCGTGYGKTTVPKVII</sequence>
<evidence type="ECO:0000313" key="2">
    <source>
        <dbReference type="EMBL" id="CDT14468.1"/>
    </source>
</evidence>